<accession>R7QRB2</accession>
<name>R7QRB2_CHOCR</name>
<feature type="region of interest" description="Disordered" evidence="1">
    <location>
        <begin position="143"/>
        <end position="167"/>
    </location>
</feature>
<evidence type="ECO:0000313" key="3">
    <source>
        <dbReference type="Proteomes" id="UP000012073"/>
    </source>
</evidence>
<keyword evidence="3" id="KW-1185">Reference proteome</keyword>
<organism evidence="2 3">
    <name type="scientific">Chondrus crispus</name>
    <name type="common">Carrageen Irish moss</name>
    <name type="synonym">Polymorpha crispa</name>
    <dbReference type="NCBI Taxonomy" id="2769"/>
    <lineage>
        <taxon>Eukaryota</taxon>
        <taxon>Rhodophyta</taxon>
        <taxon>Florideophyceae</taxon>
        <taxon>Rhodymeniophycidae</taxon>
        <taxon>Gigartinales</taxon>
        <taxon>Gigartinaceae</taxon>
        <taxon>Chondrus</taxon>
    </lineage>
</organism>
<proteinExistence type="predicted"/>
<dbReference type="EMBL" id="HG002228">
    <property type="protein sequence ID" value="CDF40689.1"/>
    <property type="molecule type" value="Genomic_DNA"/>
</dbReference>
<dbReference type="Proteomes" id="UP000012073">
    <property type="component" value="Unassembled WGS sequence"/>
</dbReference>
<evidence type="ECO:0000313" key="2">
    <source>
        <dbReference type="EMBL" id="CDF40689.1"/>
    </source>
</evidence>
<gene>
    <name evidence="2" type="ORF">CHC_T00007398001</name>
</gene>
<reference evidence="3" key="1">
    <citation type="journal article" date="2013" name="Proc. Natl. Acad. Sci. U.S.A.">
        <title>Genome structure and metabolic features in the red seaweed Chondrus crispus shed light on evolution of the Archaeplastida.</title>
        <authorList>
            <person name="Collen J."/>
            <person name="Porcel B."/>
            <person name="Carre W."/>
            <person name="Ball S.G."/>
            <person name="Chaparro C."/>
            <person name="Tonon T."/>
            <person name="Barbeyron T."/>
            <person name="Michel G."/>
            <person name="Noel B."/>
            <person name="Valentin K."/>
            <person name="Elias M."/>
            <person name="Artiguenave F."/>
            <person name="Arun A."/>
            <person name="Aury J.M."/>
            <person name="Barbosa-Neto J.F."/>
            <person name="Bothwell J.H."/>
            <person name="Bouget F.Y."/>
            <person name="Brillet L."/>
            <person name="Cabello-Hurtado F."/>
            <person name="Capella-Gutierrez S."/>
            <person name="Charrier B."/>
            <person name="Cladiere L."/>
            <person name="Cock J.M."/>
            <person name="Coelho S.M."/>
            <person name="Colleoni C."/>
            <person name="Czjzek M."/>
            <person name="Da Silva C."/>
            <person name="Delage L."/>
            <person name="Denoeud F."/>
            <person name="Deschamps P."/>
            <person name="Dittami S.M."/>
            <person name="Gabaldon T."/>
            <person name="Gachon C.M."/>
            <person name="Groisillier A."/>
            <person name="Herve C."/>
            <person name="Jabbari K."/>
            <person name="Katinka M."/>
            <person name="Kloareg B."/>
            <person name="Kowalczyk N."/>
            <person name="Labadie K."/>
            <person name="Leblanc C."/>
            <person name="Lopez P.J."/>
            <person name="McLachlan D.H."/>
            <person name="Meslet-Cladiere L."/>
            <person name="Moustafa A."/>
            <person name="Nehr Z."/>
            <person name="Nyvall Collen P."/>
            <person name="Panaud O."/>
            <person name="Partensky F."/>
            <person name="Poulain J."/>
            <person name="Rensing S.A."/>
            <person name="Rousvoal S."/>
            <person name="Samson G."/>
            <person name="Symeonidi A."/>
            <person name="Weissenbach J."/>
            <person name="Zambounis A."/>
            <person name="Wincker P."/>
            <person name="Boyen C."/>
        </authorList>
    </citation>
    <scope>NUCLEOTIDE SEQUENCE [LARGE SCALE GENOMIC DNA]</scope>
    <source>
        <strain evidence="3">cv. Stackhouse</strain>
    </source>
</reference>
<dbReference type="KEGG" id="ccp:CHC_T00007398001"/>
<protein>
    <submittedName>
        <fullName evidence="2">Uncharacterized protein</fullName>
    </submittedName>
</protein>
<evidence type="ECO:0000256" key="1">
    <source>
        <dbReference type="SAM" id="MobiDB-lite"/>
    </source>
</evidence>
<dbReference type="GeneID" id="17318702"/>
<dbReference type="AlphaFoldDB" id="R7QRB2"/>
<dbReference type="RefSeq" id="XP_005710983.1">
    <property type="nucleotide sequence ID" value="XM_005710926.1"/>
</dbReference>
<sequence length="263" mass="29929">MPEHVPDLHSLSLEQRAHSGLPKHFSRDSLVLKMHFPFTHSLERHCTLPLQLAHSPFGKHCGEFSTEPLTHLPSRQVPEPHCRSFLQLSHSPKKHLRRERLDPSLHLFGMPVHLPVLHCSPNLQRSHSSSLKHLRRDSALSKTHLPFSQRLEPHSSSTSQRPHSLRKHLIRDSFVPKLQRLGTPEHLPVRQSSFSAHLAHSGFLAHLARPAEEKTHFPERQSLVAQLNEVLQGLHSAAKPHLSRLDSFPSEHLPPQHLGDLHS</sequence>
<dbReference type="Gramene" id="CDF40689">
    <property type="protein sequence ID" value="CDF40689"/>
    <property type="gene ID" value="CHC_T00007398001"/>
</dbReference>